<evidence type="ECO:0000256" key="5">
    <source>
        <dbReference type="ARBA" id="ARBA00023157"/>
    </source>
</evidence>
<reference evidence="10" key="1">
    <citation type="submission" date="2023-06" db="EMBL/GenBank/DDBJ databases">
        <title>Male Hemibagrus guttatus genome.</title>
        <authorList>
            <person name="Bian C."/>
        </authorList>
    </citation>
    <scope>NUCLEOTIDE SEQUENCE</scope>
    <source>
        <strain evidence="10">Male_cb2023</strain>
        <tissue evidence="10">Muscle</tissue>
    </source>
</reference>
<dbReference type="InterPro" id="IPR050735">
    <property type="entry name" value="Kininogen_Fetuin_HRG"/>
</dbReference>
<sequence>QCVGDRRSTMKQCVLLFLAFVSIHGAPTGVLPPSSCKDATTAFVAGEAIDKINQDRTTGYVFSLERVSNVHQSRHGETGVVFYITIDILETKCHVLSKKSYKECESRDIGENPVYGQCKAVIYVNKPQRVSRLYKYSCIVRPVAASRVVAVCPDCPVLVSLDNKEVEKTMKIGLEKFNKESALPNYFAPLNITRAISQLGLITMYSVEFTIQETVCSNKSDISEISKCDIMTCEFAHKGFCKATHTLSNGDEFIDSKCEIYEPQAAEEEKKNHLQAGETDHHHENKAGASHSHDHTHDHTLPHSHPTTHDHDHSADHKHDHKHEGKHDHDHGKDHGHHHTHEHDEGHGKAHGHAHSHEHSHDHDHVHSHHGQAHNHTQDQGIHPAHHNYGHGEGQTHEHDHELALDHDHKHGHLHEHEHHHHHHQHAHETTVRKPEGTVQVLPSLDKPVTLPFFPDQHEKPDTPTGFPLRPDPQIPGQMEPIIGKFPKTVSSNCPAEFKTSNNLIKNAFAEDPVFKVKPAA</sequence>
<feature type="compositionally biased region" description="Basic residues" evidence="7">
    <location>
        <begin position="412"/>
        <end position="426"/>
    </location>
</feature>
<feature type="non-terminal residue" evidence="10">
    <location>
        <position position="521"/>
    </location>
</feature>
<dbReference type="PROSITE" id="PS01255">
    <property type="entry name" value="FETUIN_2"/>
    <property type="match status" value="1"/>
</dbReference>
<dbReference type="InterPro" id="IPR046350">
    <property type="entry name" value="Cystatin_sf"/>
</dbReference>
<feature type="signal peptide" evidence="8">
    <location>
        <begin position="1"/>
        <end position="25"/>
    </location>
</feature>
<dbReference type="FunFam" id="3.10.450.10:FF:000005">
    <property type="entry name" value="Histidine-rich glycoprotein"/>
    <property type="match status" value="1"/>
</dbReference>
<comment type="caution">
    <text evidence="10">The sequence shown here is derived from an EMBL/GenBank/DDBJ whole genome shotgun (WGS) entry which is preliminary data.</text>
</comment>
<dbReference type="Gene3D" id="3.10.450.10">
    <property type="match status" value="2"/>
</dbReference>
<dbReference type="GO" id="GO:0005615">
    <property type="term" value="C:extracellular space"/>
    <property type="evidence" value="ECO:0007669"/>
    <property type="project" value="InterPro"/>
</dbReference>
<name>A0AAE0QWK6_9TELE</name>
<evidence type="ECO:0000256" key="2">
    <source>
        <dbReference type="ARBA" id="ARBA00022525"/>
    </source>
</evidence>
<evidence type="ECO:0000313" key="11">
    <source>
        <dbReference type="Proteomes" id="UP001274896"/>
    </source>
</evidence>
<comment type="subcellular location">
    <subcellularLocation>
        <location evidence="1">Secreted</location>
    </subcellularLocation>
</comment>
<organism evidence="10 11">
    <name type="scientific">Hemibagrus guttatus</name>
    <dbReference type="NCBI Taxonomy" id="175788"/>
    <lineage>
        <taxon>Eukaryota</taxon>
        <taxon>Metazoa</taxon>
        <taxon>Chordata</taxon>
        <taxon>Craniata</taxon>
        <taxon>Vertebrata</taxon>
        <taxon>Euteleostomi</taxon>
        <taxon>Actinopterygii</taxon>
        <taxon>Neopterygii</taxon>
        <taxon>Teleostei</taxon>
        <taxon>Ostariophysi</taxon>
        <taxon>Siluriformes</taxon>
        <taxon>Bagridae</taxon>
        <taxon>Hemibagrus</taxon>
    </lineage>
</organism>
<dbReference type="GO" id="GO:0060255">
    <property type="term" value="P:regulation of macromolecule metabolic process"/>
    <property type="evidence" value="ECO:0007669"/>
    <property type="project" value="UniProtKB-ARBA"/>
</dbReference>
<dbReference type="SMART" id="SM00043">
    <property type="entry name" value="CY"/>
    <property type="match status" value="2"/>
</dbReference>
<keyword evidence="4" id="KW-0677">Repeat</keyword>
<dbReference type="PRINTS" id="PR00334">
    <property type="entry name" value="KININOGEN"/>
</dbReference>
<evidence type="ECO:0000256" key="7">
    <source>
        <dbReference type="SAM" id="MobiDB-lite"/>
    </source>
</evidence>
<keyword evidence="2" id="KW-0964">Secreted</keyword>
<evidence type="ECO:0000313" key="10">
    <source>
        <dbReference type="EMBL" id="KAK3533969.1"/>
    </source>
</evidence>
<dbReference type="PANTHER" id="PTHR13814">
    <property type="entry name" value="FETUIN"/>
    <property type="match status" value="1"/>
</dbReference>
<dbReference type="Proteomes" id="UP001274896">
    <property type="component" value="Unassembled WGS sequence"/>
</dbReference>
<evidence type="ECO:0000256" key="8">
    <source>
        <dbReference type="SAM" id="SignalP"/>
    </source>
</evidence>
<protein>
    <recommendedName>
        <fullName evidence="9">Cystatin fetuin-B-type domain-containing protein</fullName>
    </recommendedName>
</protein>
<feature type="chain" id="PRO_5041961577" description="Cystatin fetuin-B-type domain-containing protein" evidence="8">
    <location>
        <begin position="26"/>
        <end position="521"/>
    </location>
</feature>
<feature type="region of interest" description="Disordered" evidence="7">
    <location>
        <begin position="412"/>
        <end position="436"/>
    </location>
</feature>
<evidence type="ECO:0000256" key="1">
    <source>
        <dbReference type="ARBA" id="ARBA00004613"/>
    </source>
</evidence>
<feature type="compositionally biased region" description="Basic and acidic residues" evidence="7">
    <location>
        <begin position="267"/>
        <end position="333"/>
    </location>
</feature>
<evidence type="ECO:0000256" key="6">
    <source>
        <dbReference type="ARBA" id="ARBA00023180"/>
    </source>
</evidence>
<feature type="compositionally biased region" description="Basic and acidic residues" evidence="7">
    <location>
        <begin position="427"/>
        <end position="436"/>
    </location>
</feature>
<keyword evidence="3 8" id="KW-0732">Signal</keyword>
<keyword evidence="5" id="KW-1015">Disulfide bond</keyword>
<feature type="domain" description="Cystatin fetuin-B-type" evidence="9">
    <location>
        <begin position="25"/>
        <end position="139"/>
    </location>
</feature>
<proteinExistence type="predicted"/>
<dbReference type="AlphaFoldDB" id="A0AAE0QWK6"/>
<dbReference type="InterPro" id="IPR000010">
    <property type="entry name" value="Cystatin_dom"/>
</dbReference>
<gene>
    <name evidence="10" type="ORF">QTP70_034985</name>
</gene>
<evidence type="ECO:0000256" key="3">
    <source>
        <dbReference type="ARBA" id="ARBA00022729"/>
    </source>
</evidence>
<dbReference type="GO" id="GO:0004869">
    <property type="term" value="F:cysteine-type endopeptidase inhibitor activity"/>
    <property type="evidence" value="ECO:0007669"/>
    <property type="project" value="InterPro"/>
</dbReference>
<feature type="domain" description="Cystatin fetuin-B-type" evidence="9">
    <location>
        <begin position="150"/>
        <end position="264"/>
    </location>
</feature>
<dbReference type="CDD" id="cd00042">
    <property type="entry name" value="CY"/>
    <property type="match status" value="2"/>
</dbReference>
<dbReference type="Pfam" id="PF00031">
    <property type="entry name" value="Cystatin"/>
    <property type="match status" value="2"/>
</dbReference>
<dbReference type="InterPro" id="IPR025764">
    <property type="entry name" value="Cystatin_Fetuin_B"/>
</dbReference>
<dbReference type="EMBL" id="JAUCMX010000010">
    <property type="protein sequence ID" value="KAK3533969.1"/>
    <property type="molecule type" value="Genomic_DNA"/>
</dbReference>
<evidence type="ECO:0000256" key="4">
    <source>
        <dbReference type="ARBA" id="ARBA00022737"/>
    </source>
</evidence>
<dbReference type="PANTHER" id="PTHR13814:SF10">
    <property type="entry name" value="FETUIN-B"/>
    <property type="match status" value="1"/>
</dbReference>
<feature type="compositionally biased region" description="Basic and acidic residues" evidence="7">
    <location>
        <begin position="355"/>
        <end position="365"/>
    </location>
</feature>
<dbReference type="InterPro" id="IPR001363">
    <property type="entry name" value="Prot_inh_fetuin_CS"/>
</dbReference>
<keyword evidence="11" id="KW-1185">Reference proteome</keyword>
<dbReference type="PROSITE" id="PS51530">
    <property type="entry name" value="CYSTATIN_FETUIN_B"/>
    <property type="match status" value="2"/>
</dbReference>
<keyword evidence="6" id="KW-0325">Glycoprotein</keyword>
<accession>A0AAE0QWK6</accession>
<evidence type="ECO:0000259" key="9">
    <source>
        <dbReference type="PROSITE" id="PS51530"/>
    </source>
</evidence>
<dbReference type="SUPFAM" id="SSF54403">
    <property type="entry name" value="Cystatin/monellin"/>
    <property type="match status" value="2"/>
</dbReference>
<feature type="region of interest" description="Disordered" evidence="7">
    <location>
        <begin position="266"/>
        <end position="399"/>
    </location>
</feature>
<dbReference type="InterPro" id="IPR002395">
    <property type="entry name" value="Kininogen"/>
</dbReference>